<evidence type="ECO:0000256" key="3">
    <source>
        <dbReference type="ARBA" id="ARBA00022777"/>
    </source>
</evidence>
<keyword evidence="5" id="KW-0812">Transmembrane</keyword>
<dbReference type="SMART" id="SM00220">
    <property type="entry name" value="S_TKc"/>
    <property type="match status" value="1"/>
</dbReference>
<evidence type="ECO:0000256" key="5">
    <source>
        <dbReference type="SAM" id="Phobius"/>
    </source>
</evidence>
<comment type="caution">
    <text evidence="8">The sequence shown here is derived from an EMBL/GenBank/DDBJ whole genome shotgun (WGS) entry which is preliminary data.</text>
</comment>
<accession>A0ABS9Z266</accession>
<organism evidence="8 9">
    <name type="scientific">Candidatus Rhodoblastus alkanivorans</name>
    <dbReference type="NCBI Taxonomy" id="2954117"/>
    <lineage>
        <taxon>Bacteria</taxon>
        <taxon>Pseudomonadati</taxon>
        <taxon>Pseudomonadota</taxon>
        <taxon>Alphaproteobacteria</taxon>
        <taxon>Hyphomicrobiales</taxon>
        <taxon>Rhodoblastaceae</taxon>
        <taxon>Rhodoblastus</taxon>
    </lineage>
</organism>
<proteinExistence type="predicted"/>
<evidence type="ECO:0000313" key="9">
    <source>
        <dbReference type="Proteomes" id="UP001139104"/>
    </source>
</evidence>
<keyword evidence="2" id="KW-0547">Nucleotide-binding</keyword>
<reference evidence="8" key="1">
    <citation type="journal article" date="2022" name="ISME J.">
        <title>Identification of active gaseous-alkane degraders at natural gas seeps.</title>
        <authorList>
            <person name="Farhan Ul Haque M."/>
            <person name="Hernandez M."/>
            <person name="Crombie A.T."/>
            <person name="Murrell J.C."/>
        </authorList>
    </citation>
    <scope>NUCLEOTIDE SEQUENCE</scope>
    <source>
        <strain evidence="8">PC2</strain>
    </source>
</reference>
<dbReference type="Proteomes" id="UP001139104">
    <property type="component" value="Unassembled WGS sequence"/>
</dbReference>
<keyword evidence="5" id="KW-0472">Membrane</keyword>
<keyword evidence="4" id="KW-0067">ATP-binding</keyword>
<evidence type="ECO:0000259" key="6">
    <source>
        <dbReference type="PROSITE" id="PS50011"/>
    </source>
</evidence>
<gene>
    <name evidence="8" type="ORF">K2U94_02935</name>
</gene>
<dbReference type="InterPro" id="IPR000719">
    <property type="entry name" value="Prot_kinase_dom"/>
</dbReference>
<dbReference type="InterPro" id="IPR011009">
    <property type="entry name" value="Kinase-like_dom_sf"/>
</dbReference>
<evidence type="ECO:0000259" key="7">
    <source>
        <dbReference type="PROSITE" id="PS51746"/>
    </source>
</evidence>
<keyword evidence="1" id="KW-0808">Transferase</keyword>
<dbReference type="InterPro" id="IPR008271">
    <property type="entry name" value="Ser/Thr_kinase_AS"/>
</dbReference>
<dbReference type="EMBL" id="JAIVFP010000001">
    <property type="protein sequence ID" value="MCI4681728.1"/>
    <property type="molecule type" value="Genomic_DNA"/>
</dbReference>
<dbReference type="SMART" id="SM00331">
    <property type="entry name" value="PP2C_SIG"/>
    <property type="match status" value="1"/>
</dbReference>
<keyword evidence="5" id="KW-1133">Transmembrane helix</keyword>
<dbReference type="PANTHER" id="PTHR43289">
    <property type="entry name" value="MITOGEN-ACTIVATED PROTEIN KINASE KINASE KINASE 20-RELATED"/>
    <property type="match status" value="1"/>
</dbReference>
<dbReference type="SUPFAM" id="SSF81606">
    <property type="entry name" value="PP2C-like"/>
    <property type="match status" value="1"/>
</dbReference>
<feature type="domain" description="Protein kinase" evidence="6">
    <location>
        <begin position="266"/>
        <end position="516"/>
    </location>
</feature>
<dbReference type="Gene3D" id="1.10.510.10">
    <property type="entry name" value="Transferase(Phosphotransferase) domain 1"/>
    <property type="match status" value="1"/>
</dbReference>
<dbReference type="PROSITE" id="PS00108">
    <property type="entry name" value="PROTEIN_KINASE_ST"/>
    <property type="match status" value="1"/>
</dbReference>
<dbReference type="SUPFAM" id="SSF56112">
    <property type="entry name" value="Protein kinase-like (PK-like)"/>
    <property type="match status" value="1"/>
</dbReference>
<dbReference type="RefSeq" id="WP_243065777.1">
    <property type="nucleotide sequence ID" value="NZ_JAIVFK010000017.1"/>
</dbReference>
<protein>
    <submittedName>
        <fullName evidence="8">Bifunctional serine/threonine-protein phosphatase/kinase</fullName>
    </submittedName>
</protein>
<evidence type="ECO:0000256" key="4">
    <source>
        <dbReference type="ARBA" id="ARBA00022840"/>
    </source>
</evidence>
<dbReference type="Gene3D" id="3.60.40.10">
    <property type="entry name" value="PPM-type phosphatase domain"/>
    <property type="match status" value="1"/>
</dbReference>
<dbReference type="CDD" id="cd14014">
    <property type="entry name" value="STKc_PknB_like"/>
    <property type="match status" value="1"/>
</dbReference>
<evidence type="ECO:0000313" key="8">
    <source>
        <dbReference type="EMBL" id="MCI4681728.1"/>
    </source>
</evidence>
<sequence>MTDSAPVIVAGWTLALGEAAGAASADEFRAIYRGEDFGAPRRGLLAVLARGDGEGRVPAEAAEVAARLVAEGYFGALATLSPKAAAARALSAANDWMFRQSRNDPQRRGMAASLCALAAPASRKLAIVHLGENRVYLLRSGRLQPLTRDHLRPRASGPDAPTRALGFDREVQADVVEIDALPGDRVILLGAGLSRGVSPERLGDLLRELGGAGETAQKLVAAAPRGAAAIIDVIEVSSPQRDDFAAEYAALPIRPPPHDGETLDGFVVGRTIYRGQYTLLKRARDTIGDRDVVLKFPLLGMAQDPVFQAGFLREAWIGARLRSRWTVDYLDLPAERRSCLYLVMPYYHGETLDARLRTAPPVSLAEGAGIAISLCEAVEDLARRHVVHRDLKPENIFLLRSGEVKLLDLGLAALPGLDESGREDLGGTTRYMAPELFRGASPGLRSEVFSLGVTLYRMFSGGAFPFGAREAFPLARARPDLPDWLGKIIGQAIEVEPERRFADATALRAALEHGLFHQDWRGRPPRPPGARMPWRALAAGLALLCLALLLWRR</sequence>
<feature type="transmembrane region" description="Helical" evidence="5">
    <location>
        <begin position="532"/>
        <end position="551"/>
    </location>
</feature>
<evidence type="ECO:0000256" key="2">
    <source>
        <dbReference type="ARBA" id="ARBA00022741"/>
    </source>
</evidence>
<dbReference type="InterPro" id="IPR001932">
    <property type="entry name" value="PPM-type_phosphatase-like_dom"/>
</dbReference>
<dbReference type="InterPro" id="IPR036457">
    <property type="entry name" value="PPM-type-like_dom_sf"/>
</dbReference>
<evidence type="ECO:0000256" key="1">
    <source>
        <dbReference type="ARBA" id="ARBA00022679"/>
    </source>
</evidence>
<dbReference type="PROSITE" id="PS50011">
    <property type="entry name" value="PROTEIN_KINASE_DOM"/>
    <property type="match status" value="1"/>
</dbReference>
<keyword evidence="9" id="KW-1185">Reference proteome</keyword>
<name>A0ABS9Z266_9HYPH</name>
<keyword evidence="3" id="KW-0418">Kinase</keyword>
<dbReference type="Gene3D" id="3.30.200.20">
    <property type="entry name" value="Phosphorylase Kinase, domain 1"/>
    <property type="match status" value="1"/>
</dbReference>
<dbReference type="Pfam" id="PF00069">
    <property type="entry name" value="Pkinase"/>
    <property type="match status" value="1"/>
</dbReference>
<dbReference type="PANTHER" id="PTHR43289:SF6">
    <property type="entry name" value="SERINE_THREONINE-PROTEIN KINASE NEKL-3"/>
    <property type="match status" value="1"/>
</dbReference>
<dbReference type="PROSITE" id="PS51746">
    <property type="entry name" value="PPM_2"/>
    <property type="match status" value="1"/>
</dbReference>
<feature type="domain" description="PPM-type phosphatase" evidence="7">
    <location>
        <begin position="41"/>
        <end position="251"/>
    </location>
</feature>